<sequence length="143" mass="15665">MSSNKTTAEKIHEVLVAFKEHKRDTTQQLGIISQNIGVISQDMKAFEQQLVGALLELSKNVKAEQSKPQKPAENVYEVLDYGQLPSTSQAGQIPPPLPTTKVPEVPQKYREKPDAAVSKSKIPSFASKFSKQGRKKGGPDHGV</sequence>
<evidence type="ECO:0000313" key="3">
    <source>
        <dbReference type="WBParaSite" id="GPLIN_000175800"/>
    </source>
</evidence>
<reference evidence="3" key="3">
    <citation type="submission" date="2016-06" db="UniProtKB">
        <authorList>
            <consortium name="WormBaseParasite"/>
        </authorList>
    </citation>
    <scope>IDENTIFICATION</scope>
</reference>
<dbReference type="Proteomes" id="UP000050741">
    <property type="component" value="Unassembled WGS sequence"/>
</dbReference>
<name>A0A183BMC3_GLOPA</name>
<protein>
    <submittedName>
        <fullName evidence="3">Conjugal transfer protein TraB</fullName>
    </submittedName>
</protein>
<accession>A0A183BMC3</accession>
<evidence type="ECO:0000256" key="1">
    <source>
        <dbReference type="SAM" id="MobiDB-lite"/>
    </source>
</evidence>
<organism evidence="2 3">
    <name type="scientific">Globodera pallida</name>
    <name type="common">Potato cyst nematode worm</name>
    <name type="synonym">Heterodera pallida</name>
    <dbReference type="NCBI Taxonomy" id="36090"/>
    <lineage>
        <taxon>Eukaryota</taxon>
        <taxon>Metazoa</taxon>
        <taxon>Ecdysozoa</taxon>
        <taxon>Nematoda</taxon>
        <taxon>Chromadorea</taxon>
        <taxon>Rhabditida</taxon>
        <taxon>Tylenchina</taxon>
        <taxon>Tylenchomorpha</taxon>
        <taxon>Tylenchoidea</taxon>
        <taxon>Heteroderidae</taxon>
        <taxon>Heteroderinae</taxon>
        <taxon>Globodera</taxon>
    </lineage>
</organism>
<reference evidence="2" key="1">
    <citation type="submission" date="2013-12" db="EMBL/GenBank/DDBJ databases">
        <authorList>
            <person name="Aslett M."/>
        </authorList>
    </citation>
    <scope>NUCLEOTIDE SEQUENCE [LARGE SCALE GENOMIC DNA]</scope>
    <source>
        <strain evidence="2">Lindley</strain>
    </source>
</reference>
<dbReference type="WBParaSite" id="GPLIN_000175800">
    <property type="protein sequence ID" value="GPLIN_000175800"/>
    <property type="gene ID" value="GPLIN_000175800"/>
</dbReference>
<proteinExistence type="predicted"/>
<dbReference type="AlphaFoldDB" id="A0A183BMC3"/>
<reference evidence="2" key="2">
    <citation type="submission" date="2014-05" db="EMBL/GenBank/DDBJ databases">
        <title>The genome and life-stage specific transcriptomes of Globodera pallida elucidate key aspects of plant parasitism by a cyst nematode.</title>
        <authorList>
            <person name="Cotton J.A."/>
            <person name="Lilley C.J."/>
            <person name="Jones L.M."/>
            <person name="Kikuchi T."/>
            <person name="Reid A.J."/>
            <person name="Thorpe P."/>
            <person name="Tsai I.J."/>
            <person name="Beasley H."/>
            <person name="Blok V."/>
            <person name="Cock P.J.A."/>
            <person name="Van den Akker S.E."/>
            <person name="Holroyd N."/>
            <person name="Hunt M."/>
            <person name="Mantelin S."/>
            <person name="Naghra H."/>
            <person name="Pain A."/>
            <person name="Palomares-Rius J.E."/>
            <person name="Zarowiecki M."/>
            <person name="Berriman M."/>
            <person name="Jones J.T."/>
            <person name="Urwin P.E."/>
        </authorList>
    </citation>
    <scope>NUCLEOTIDE SEQUENCE [LARGE SCALE GENOMIC DNA]</scope>
    <source>
        <strain evidence="2">Lindley</strain>
    </source>
</reference>
<evidence type="ECO:0000313" key="2">
    <source>
        <dbReference type="Proteomes" id="UP000050741"/>
    </source>
</evidence>
<feature type="region of interest" description="Disordered" evidence="1">
    <location>
        <begin position="85"/>
        <end position="143"/>
    </location>
</feature>
<keyword evidence="2" id="KW-1185">Reference proteome</keyword>